<evidence type="ECO:0000313" key="17">
    <source>
        <dbReference type="EMBL" id="NSE16294.1"/>
    </source>
</evidence>
<dbReference type="InterPro" id="IPR008145">
    <property type="entry name" value="GK/Ca_channel_bsu"/>
</dbReference>
<comment type="subcellular location">
    <subcellularLocation>
        <location evidence="11">Cytoplasm</location>
    </subcellularLocation>
</comment>
<dbReference type="PANTHER" id="PTHR23117">
    <property type="entry name" value="GUANYLATE KINASE-RELATED"/>
    <property type="match status" value="1"/>
</dbReference>
<evidence type="ECO:0000256" key="6">
    <source>
        <dbReference type="ARBA" id="ARBA00022741"/>
    </source>
</evidence>
<evidence type="ECO:0000313" key="15">
    <source>
        <dbReference type="EMBL" id="MBN2954933.1"/>
    </source>
</evidence>
<name>A0A174H2L3_9FIRM</name>
<dbReference type="STRING" id="1150298.ERS852406_02541"/>
<dbReference type="NCBIfam" id="TIGR03263">
    <property type="entry name" value="guanyl_kin"/>
    <property type="match status" value="1"/>
</dbReference>
<dbReference type="InterPro" id="IPR008144">
    <property type="entry name" value="Guanylate_kin-like_dom"/>
</dbReference>
<feature type="binding site" evidence="11">
    <location>
        <begin position="11"/>
        <end position="18"/>
    </location>
    <ligand>
        <name>ATP</name>
        <dbReference type="ChEBI" id="CHEBI:30616"/>
    </ligand>
</feature>
<evidence type="ECO:0000256" key="8">
    <source>
        <dbReference type="ARBA" id="ARBA00022840"/>
    </source>
</evidence>
<proteinExistence type="inferred from homology"/>
<dbReference type="OrthoDB" id="9808150at2"/>
<evidence type="ECO:0000256" key="4">
    <source>
        <dbReference type="ARBA" id="ARBA00016296"/>
    </source>
</evidence>
<evidence type="ECO:0000256" key="10">
    <source>
        <dbReference type="ARBA" id="ARBA00048594"/>
    </source>
</evidence>
<dbReference type="AlphaFoldDB" id="A0A174H2L3"/>
<dbReference type="GO" id="GO:0004385">
    <property type="term" value="F:GMP kinase activity"/>
    <property type="evidence" value="ECO:0007669"/>
    <property type="project" value="UniProtKB-UniRule"/>
</dbReference>
<evidence type="ECO:0000313" key="13">
    <source>
        <dbReference type="EMBL" id="CUO67320.1"/>
    </source>
</evidence>
<evidence type="ECO:0000256" key="5">
    <source>
        <dbReference type="ARBA" id="ARBA00022679"/>
    </source>
</evidence>
<dbReference type="FunFam" id="3.30.63.10:FF:000002">
    <property type="entry name" value="Guanylate kinase 1"/>
    <property type="match status" value="1"/>
</dbReference>
<dbReference type="GO" id="GO:0005524">
    <property type="term" value="F:ATP binding"/>
    <property type="evidence" value="ECO:0007669"/>
    <property type="project" value="UniProtKB-UniRule"/>
</dbReference>
<dbReference type="InterPro" id="IPR020590">
    <property type="entry name" value="Guanylate_kinase_CS"/>
</dbReference>
<keyword evidence="8 11" id="KW-0067">ATP-binding</keyword>
<reference evidence="16" key="5">
    <citation type="submission" date="2022-01" db="EMBL/GenBank/DDBJ databases">
        <title>Collection of gut derived symbiotic bacterial strains cultured from healthy donors.</title>
        <authorList>
            <person name="Lin H."/>
            <person name="Kohout C."/>
            <person name="Waligurski E."/>
            <person name="Pamer E.G."/>
        </authorList>
    </citation>
    <scope>NUCLEOTIDE SEQUENCE</scope>
    <source>
        <strain evidence="16">DFI.5.49</strain>
    </source>
</reference>
<dbReference type="Proteomes" id="UP000095706">
    <property type="component" value="Unassembled WGS sequence"/>
</dbReference>
<comment type="function">
    <text evidence="1 11">Essential for recycling GMP and indirectly, cGMP.</text>
</comment>
<dbReference type="RefSeq" id="WP_022461423.1">
    <property type="nucleotide sequence ID" value="NZ_CABJFB010000007.1"/>
</dbReference>
<dbReference type="EMBL" id="JAKNFS010000002">
    <property type="protein sequence ID" value="MCG4764256.1"/>
    <property type="molecule type" value="Genomic_DNA"/>
</dbReference>
<organism evidence="13 18">
    <name type="scientific">Fusicatenibacter saccharivorans</name>
    <dbReference type="NCBI Taxonomy" id="1150298"/>
    <lineage>
        <taxon>Bacteria</taxon>
        <taxon>Bacillati</taxon>
        <taxon>Bacillota</taxon>
        <taxon>Clostridia</taxon>
        <taxon>Lachnospirales</taxon>
        <taxon>Lachnospiraceae</taxon>
        <taxon>Fusicatenibacter</taxon>
    </lineage>
</organism>
<reference evidence="17" key="3">
    <citation type="submission" date="2020-02" db="EMBL/GenBank/DDBJ databases">
        <authorList>
            <person name="Littmann E."/>
            <person name="Sorbara M."/>
        </authorList>
    </citation>
    <scope>NUCLEOTIDE SEQUENCE</scope>
    <source>
        <strain evidence="17">MSK.14.54</strain>
    </source>
</reference>
<evidence type="ECO:0000313" key="18">
    <source>
        <dbReference type="Proteomes" id="UP000095706"/>
    </source>
</evidence>
<dbReference type="Proteomes" id="UP000737612">
    <property type="component" value="Unassembled WGS sequence"/>
</dbReference>
<keyword evidence="7 11" id="KW-0418">Kinase</keyword>
<accession>A0A174H2L3</accession>
<evidence type="ECO:0000313" key="14">
    <source>
        <dbReference type="EMBL" id="CUP05668.1"/>
    </source>
</evidence>
<dbReference type="PROSITE" id="PS00856">
    <property type="entry name" value="GUANYLATE_KINASE_1"/>
    <property type="match status" value="1"/>
</dbReference>
<evidence type="ECO:0000256" key="7">
    <source>
        <dbReference type="ARBA" id="ARBA00022777"/>
    </source>
</evidence>
<comment type="catalytic activity">
    <reaction evidence="10 11">
        <text>GMP + ATP = GDP + ADP</text>
        <dbReference type="Rhea" id="RHEA:20780"/>
        <dbReference type="ChEBI" id="CHEBI:30616"/>
        <dbReference type="ChEBI" id="CHEBI:58115"/>
        <dbReference type="ChEBI" id="CHEBI:58189"/>
        <dbReference type="ChEBI" id="CHEBI:456216"/>
        <dbReference type="EC" id="2.7.4.8"/>
    </reaction>
</comment>
<keyword evidence="6 11" id="KW-0547">Nucleotide-binding</keyword>
<dbReference type="Proteomes" id="UP000095709">
    <property type="component" value="Unassembled WGS sequence"/>
</dbReference>
<dbReference type="EMBL" id="CYYV01000012">
    <property type="protein sequence ID" value="CUO67320.1"/>
    <property type="molecule type" value="Genomic_DNA"/>
</dbReference>
<evidence type="ECO:0000313" key="16">
    <source>
        <dbReference type="EMBL" id="MCG4764256.1"/>
    </source>
</evidence>
<dbReference type="Proteomes" id="UP001199915">
    <property type="component" value="Unassembled WGS sequence"/>
</dbReference>
<dbReference type="Pfam" id="PF00625">
    <property type="entry name" value="Guanylate_kin"/>
    <property type="match status" value="1"/>
</dbReference>
<evidence type="ECO:0000256" key="11">
    <source>
        <dbReference type="HAMAP-Rule" id="MF_00328"/>
    </source>
</evidence>
<dbReference type="Gene3D" id="3.40.50.300">
    <property type="entry name" value="P-loop containing nucleotide triphosphate hydrolases"/>
    <property type="match status" value="1"/>
</dbReference>
<evidence type="ECO:0000256" key="9">
    <source>
        <dbReference type="ARBA" id="ARBA00030128"/>
    </source>
</evidence>
<dbReference type="SMART" id="SM00072">
    <property type="entry name" value="GuKc"/>
    <property type="match status" value="1"/>
</dbReference>
<dbReference type="InterPro" id="IPR017665">
    <property type="entry name" value="Guanylate_kinase"/>
</dbReference>
<reference evidence="15" key="4">
    <citation type="submission" date="2021-02" db="EMBL/GenBank/DDBJ databases">
        <title>Metagenome-assembled genomes from human diarrheal sample B26.</title>
        <authorList>
            <person name="Ateba T.P."/>
            <person name="Alayande K.A."/>
            <person name="Mwanza M."/>
        </authorList>
    </citation>
    <scope>NUCLEOTIDE SEQUENCE</scope>
    <source>
        <strain evidence="15">06WH</strain>
    </source>
</reference>
<keyword evidence="20" id="KW-1185">Reference proteome</keyword>
<protein>
    <recommendedName>
        <fullName evidence="4 11">Guanylate kinase</fullName>
        <ecNumber evidence="3 11">2.7.4.8</ecNumber>
    </recommendedName>
    <alternativeName>
        <fullName evidence="9 11">GMP kinase</fullName>
    </alternativeName>
</protein>
<evidence type="ECO:0000256" key="1">
    <source>
        <dbReference type="ARBA" id="ARBA00003531"/>
    </source>
</evidence>
<comment type="similarity">
    <text evidence="2 11">Belongs to the guanylate kinase family.</text>
</comment>
<evidence type="ECO:0000313" key="20">
    <source>
        <dbReference type="Proteomes" id="UP000768180"/>
    </source>
</evidence>
<evidence type="ECO:0000256" key="2">
    <source>
        <dbReference type="ARBA" id="ARBA00005790"/>
    </source>
</evidence>
<dbReference type="Gene3D" id="3.30.63.10">
    <property type="entry name" value="Guanylate Kinase phosphate binding domain"/>
    <property type="match status" value="1"/>
</dbReference>
<dbReference type="Proteomes" id="UP000768180">
    <property type="component" value="Unassembled WGS sequence"/>
</dbReference>
<gene>
    <name evidence="13" type="primary">gmk_2</name>
    <name evidence="11 15" type="synonym">gmk</name>
    <name evidence="14" type="synonym">gmk_1</name>
    <name evidence="13" type="ORF">ERS852406_02541</name>
    <name evidence="14" type="ORF">ERS852498_01138</name>
    <name evidence="17" type="ORF">G5B05_07725</name>
    <name evidence="15" type="ORF">JTJ23_15380</name>
    <name evidence="16" type="ORF">L0N21_01770</name>
</gene>
<dbReference type="EMBL" id="JAAITQ010000011">
    <property type="protein sequence ID" value="NSE16294.1"/>
    <property type="molecule type" value="Genomic_DNA"/>
</dbReference>
<keyword evidence="11" id="KW-0963">Cytoplasm</keyword>
<feature type="domain" description="Guanylate kinase-like" evidence="12">
    <location>
        <begin position="4"/>
        <end position="182"/>
    </location>
</feature>
<dbReference type="EMBL" id="JAFHBD010000070">
    <property type="protein sequence ID" value="MBN2954933.1"/>
    <property type="molecule type" value="Genomic_DNA"/>
</dbReference>
<keyword evidence="5 11" id="KW-0808">Transferase</keyword>
<sequence>MSRGILTVVSGFSGAGKGTLMKRLMEEYDNYALSISVTTRDPRPGEEDGVSYFFRTEEEFDRMVEEDAFLEYARYVKHSYGTPKAYVEEQLDAGKDVLLEIEIQGALQVKEKRPDTLLVFITPPTAEELERRLRGRGTETEEVIKGRMERAKEEAQGMDQYDYVLINDDLETCVKQMHETIQSQHFMSSNQKDFIEQMKKSLEK</sequence>
<dbReference type="HAMAP" id="MF_00328">
    <property type="entry name" value="Guanylate_kinase"/>
    <property type="match status" value="1"/>
</dbReference>
<dbReference type="GeneID" id="79856903"/>
<reference evidence="17 20" key="2">
    <citation type="journal article" date="2020" name="Cell Host Microbe">
        <title>Functional and Genomic Variation between Human-Derived Isolates of Lachnospiraceae Reveals Inter- and Intra-Species Diversity.</title>
        <authorList>
            <person name="Sorbara M.T."/>
            <person name="Littmann E.R."/>
            <person name="Fontana E."/>
            <person name="Moody T.U."/>
            <person name="Kohout C.E."/>
            <person name="Gjonbalaj M."/>
            <person name="Eaton V."/>
            <person name="Seok R."/>
            <person name="Leiner I.M."/>
            <person name="Pamer E.G."/>
        </authorList>
    </citation>
    <scope>NUCLEOTIDE SEQUENCE [LARGE SCALE GENOMIC DNA]</scope>
    <source>
        <strain evidence="17 20">MSK.14.54</strain>
    </source>
</reference>
<dbReference type="EC" id="2.7.4.8" evidence="3 11"/>
<evidence type="ECO:0000313" key="19">
    <source>
        <dbReference type="Proteomes" id="UP000095709"/>
    </source>
</evidence>
<dbReference type="GO" id="GO:0005829">
    <property type="term" value="C:cytosol"/>
    <property type="evidence" value="ECO:0007669"/>
    <property type="project" value="TreeGrafter"/>
</dbReference>
<dbReference type="PROSITE" id="PS50052">
    <property type="entry name" value="GUANYLATE_KINASE_2"/>
    <property type="match status" value="1"/>
</dbReference>
<evidence type="ECO:0000256" key="3">
    <source>
        <dbReference type="ARBA" id="ARBA00012961"/>
    </source>
</evidence>
<reference evidence="18 19" key="1">
    <citation type="submission" date="2015-09" db="EMBL/GenBank/DDBJ databases">
        <authorList>
            <consortium name="Pathogen Informatics"/>
        </authorList>
    </citation>
    <scope>NUCLEOTIDE SEQUENCE [LARGE SCALE GENOMIC DNA]</scope>
    <source>
        <strain evidence="13 18">2789STDY5608849</strain>
        <strain evidence="14 19">2789STDY5834885</strain>
    </source>
</reference>
<dbReference type="EMBL" id="CZAL01000005">
    <property type="protein sequence ID" value="CUP05668.1"/>
    <property type="molecule type" value="Genomic_DNA"/>
</dbReference>
<evidence type="ECO:0000259" key="12">
    <source>
        <dbReference type="PROSITE" id="PS50052"/>
    </source>
</evidence>
<dbReference type="InterPro" id="IPR027417">
    <property type="entry name" value="P-loop_NTPase"/>
</dbReference>
<dbReference type="SUPFAM" id="SSF52540">
    <property type="entry name" value="P-loop containing nucleoside triphosphate hydrolases"/>
    <property type="match status" value="1"/>
</dbReference>
<dbReference type="CDD" id="cd00071">
    <property type="entry name" value="GMPK"/>
    <property type="match status" value="1"/>
</dbReference>
<dbReference type="PANTHER" id="PTHR23117:SF13">
    <property type="entry name" value="GUANYLATE KINASE"/>
    <property type="match status" value="1"/>
</dbReference>